<name>A0A6G0SI68_9STRA</name>
<dbReference type="EMBL" id="QXFY01000062">
    <property type="protein sequence ID" value="KAE9359255.1"/>
    <property type="molecule type" value="Genomic_DNA"/>
</dbReference>
<proteinExistence type="predicted"/>
<dbReference type="Proteomes" id="UP000486351">
    <property type="component" value="Unassembled WGS sequence"/>
</dbReference>
<accession>A0A6G0SI68</accession>
<protein>
    <submittedName>
        <fullName evidence="1">Uncharacterized protein</fullName>
    </submittedName>
</protein>
<reference evidence="1 2" key="1">
    <citation type="submission" date="2018-09" db="EMBL/GenBank/DDBJ databases">
        <title>Genomic investigation of the strawberry pathogen Phytophthora fragariae indicates pathogenicity is determined by transcriptional variation in three key races.</title>
        <authorList>
            <person name="Adams T.M."/>
            <person name="Armitage A.D."/>
            <person name="Sobczyk M.K."/>
            <person name="Bates H.J."/>
            <person name="Dunwell J.M."/>
            <person name="Nellist C.F."/>
            <person name="Harrison R.J."/>
        </authorList>
    </citation>
    <scope>NUCLEOTIDE SEQUENCE [LARGE SCALE GENOMIC DNA]</scope>
    <source>
        <strain evidence="1 2">NOV-77</strain>
    </source>
</reference>
<gene>
    <name evidence="1" type="ORF">PF008_g2322</name>
</gene>
<evidence type="ECO:0000313" key="2">
    <source>
        <dbReference type="Proteomes" id="UP000486351"/>
    </source>
</evidence>
<sequence>MPPGRMVLCIILVSRCYGPDILSDCLNAFVSPTNVVSMSSQIPMRESLRHL</sequence>
<evidence type="ECO:0000313" key="1">
    <source>
        <dbReference type="EMBL" id="KAE9359255.1"/>
    </source>
</evidence>
<comment type="caution">
    <text evidence="1">The sequence shown here is derived from an EMBL/GenBank/DDBJ whole genome shotgun (WGS) entry which is preliminary data.</text>
</comment>
<organism evidence="1 2">
    <name type="scientific">Phytophthora fragariae</name>
    <dbReference type="NCBI Taxonomy" id="53985"/>
    <lineage>
        <taxon>Eukaryota</taxon>
        <taxon>Sar</taxon>
        <taxon>Stramenopiles</taxon>
        <taxon>Oomycota</taxon>
        <taxon>Peronosporomycetes</taxon>
        <taxon>Peronosporales</taxon>
        <taxon>Peronosporaceae</taxon>
        <taxon>Phytophthora</taxon>
    </lineage>
</organism>
<dbReference type="AlphaFoldDB" id="A0A6G0SI68"/>